<name>A0ABX9ZBU8_9BACL</name>
<evidence type="ECO:0000313" key="5">
    <source>
        <dbReference type="Proteomes" id="UP000272481"/>
    </source>
</evidence>
<accession>A0ABX9ZBU8</accession>
<keyword evidence="2" id="KW-0732">Signal</keyword>
<feature type="region of interest" description="Disordered" evidence="1">
    <location>
        <begin position="22"/>
        <end position="55"/>
    </location>
</feature>
<evidence type="ECO:0000259" key="3">
    <source>
        <dbReference type="Pfam" id="PF21101"/>
    </source>
</evidence>
<feature type="signal peptide" evidence="2">
    <location>
        <begin position="1"/>
        <end position="17"/>
    </location>
</feature>
<dbReference type="Pfam" id="PF21101">
    <property type="entry name" value="YqgU"/>
    <property type="match status" value="1"/>
</dbReference>
<proteinExistence type="predicted"/>
<dbReference type="EMBL" id="RWGW01000013">
    <property type="protein sequence ID" value="RSK30844.1"/>
    <property type="molecule type" value="Genomic_DNA"/>
</dbReference>
<dbReference type="Proteomes" id="UP000272481">
    <property type="component" value="Unassembled WGS sequence"/>
</dbReference>
<feature type="compositionally biased region" description="Basic and acidic residues" evidence="1">
    <location>
        <begin position="25"/>
        <end position="53"/>
    </location>
</feature>
<dbReference type="PROSITE" id="PS51257">
    <property type="entry name" value="PROKAR_LIPOPROTEIN"/>
    <property type="match status" value="1"/>
</dbReference>
<dbReference type="InterPro" id="IPR048421">
    <property type="entry name" value="YqgU_beta-prop"/>
</dbReference>
<evidence type="ECO:0000256" key="1">
    <source>
        <dbReference type="SAM" id="MobiDB-lite"/>
    </source>
</evidence>
<evidence type="ECO:0000256" key="2">
    <source>
        <dbReference type="SAM" id="SignalP"/>
    </source>
</evidence>
<dbReference type="SUPFAM" id="SSF69304">
    <property type="entry name" value="Tricorn protease N-terminal domain"/>
    <property type="match status" value="1"/>
</dbReference>
<sequence length="359" mass="38446">MRKYGMLAVVLSITLSAAGCSPDEDAFRDQGKMAERAEEPGGSRQTSPDHAERPSVLGFDAEGRILAVTDGETGGSVLYAINPDKGTSEEVIRTELVITEAESHPSGRLLLRLDTGEGEARLRLVGDNTAENDLIVESHDIAWSWNPEEWTKLYITAFDENWEFEVFLADASTGSLQSVEDAGPFPVWLEADGVAEIIDDGDLEDGGTLVDGNGTVLADNVLEFSSDGKMFAIAKAAGEGSIDYMIGSGNDDWLPVLNLPAEEQWLGLLPAEIEQAGPGRFVTLLPAETEDGSEASNWQPAVISARGIRKASVMVDSPVITCSPETSVCLSGAMREMLFDTADGTLVNWMDKLKGDSGE</sequence>
<feature type="domain" description="YqgU-like 6-bladed beta-propeller" evidence="3">
    <location>
        <begin position="98"/>
        <end position="196"/>
    </location>
</feature>
<dbReference type="RefSeq" id="WP_125904033.1">
    <property type="nucleotide sequence ID" value="NZ_JAPDFN010000002.1"/>
</dbReference>
<gene>
    <name evidence="4" type="ORF">EJA12_08970</name>
</gene>
<keyword evidence="5" id="KW-1185">Reference proteome</keyword>
<comment type="caution">
    <text evidence="4">The sequence shown here is derived from an EMBL/GenBank/DDBJ whole genome shotgun (WGS) entry which is preliminary data.</text>
</comment>
<evidence type="ECO:0000313" key="4">
    <source>
        <dbReference type="EMBL" id="RSK30844.1"/>
    </source>
</evidence>
<reference evidence="4 5" key="1">
    <citation type="submission" date="2018-12" db="EMBL/GenBank/DDBJ databases">
        <title>Comparitive functional genomics of dry heat resistant strains isolated from the viking spacecraft.</title>
        <authorList>
            <person name="Seuylemezian A."/>
            <person name="Vaishampayan P."/>
        </authorList>
    </citation>
    <scope>NUCLEOTIDE SEQUENCE [LARGE SCALE GENOMIC DNA]</scope>
    <source>
        <strain evidence="4 5">M6-11</strain>
    </source>
</reference>
<protein>
    <recommendedName>
        <fullName evidence="3">YqgU-like 6-bladed beta-propeller domain-containing protein</fullName>
    </recommendedName>
</protein>
<organism evidence="4 5">
    <name type="scientific">Bhargavaea beijingensis</name>
    <dbReference type="NCBI Taxonomy" id="426756"/>
    <lineage>
        <taxon>Bacteria</taxon>
        <taxon>Bacillati</taxon>
        <taxon>Bacillota</taxon>
        <taxon>Bacilli</taxon>
        <taxon>Bacillales</taxon>
        <taxon>Caryophanaceae</taxon>
        <taxon>Bhargavaea</taxon>
    </lineage>
</organism>
<feature type="chain" id="PRO_5045109258" description="YqgU-like 6-bladed beta-propeller domain-containing protein" evidence="2">
    <location>
        <begin position="18"/>
        <end position="359"/>
    </location>
</feature>